<keyword evidence="1" id="KW-1133">Transmembrane helix</keyword>
<protein>
    <submittedName>
        <fullName evidence="2 3">Uncharacterized protein</fullName>
    </submittedName>
</protein>
<dbReference type="PaxDb" id="3218-PP1S148_28V6.1"/>
<proteinExistence type="predicted"/>
<dbReference type="PANTHER" id="PTHR36074">
    <property type="entry name" value="ISOPENTENYL-DIPHOSPHATE DELTA-ISOMERASE"/>
    <property type="match status" value="1"/>
</dbReference>
<reference evidence="2 4" key="2">
    <citation type="journal article" date="2018" name="Plant J.">
        <title>The Physcomitrella patens chromosome-scale assembly reveals moss genome structure and evolution.</title>
        <authorList>
            <person name="Lang D."/>
            <person name="Ullrich K.K."/>
            <person name="Murat F."/>
            <person name="Fuchs J."/>
            <person name="Jenkins J."/>
            <person name="Haas F.B."/>
            <person name="Piednoel M."/>
            <person name="Gundlach H."/>
            <person name="Van Bel M."/>
            <person name="Meyberg R."/>
            <person name="Vives C."/>
            <person name="Morata J."/>
            <person name="Symeonidi A."/>
            <person name="Hiss M."/>
            <person name="Muchero W."/>
            <person name="Kamisugi Y."/>
            <person name="Saleh O."/>
            <person name="Blanc G."/>
            <person name="Decker E.L."/>
            <person name="van Gessel N."/>
            <person name="Grimwood J."/>
            <person name="Hayes R.D."/>
            <person name="Graham S.W."/>
            <person name="Gunter L.E."/>
            <person name="McDaniel S.F."/>
            <person name="Hoernstein S.N.W."/>
            <person name="Larsson A."/>
            <person name="Li F.W."/>
            <person name="Perroud P.F."/>
            <person name="Phillips J."/>
            <person name="Ranjan P."/>
            <person name="Rokshar D.S."/>
            <person name="Rothfels C.J."/>
            <person name="Schneider L."/>
            <person name="Shu S."/>
            <person name="Stevenson D.W."/>
            <person name="Thummler F."/>
            <person name="Tillich M."/>
            <person name="Villarreal Aguilar J.C."/>
            <person name="Widiez T."/>
            <person name="Wong G.K."/>
            <person name="Wymore A."/>
            <person name="Zhang Y."/>
            <person name="Zimmer A.D."/>
            <person name="Quatrano R.S."/>
            <person name="Mayer K.F.X."/>
            <person name="Goodstein D."/>
            <person name="Casacuberta J.M."/>
            <person name="Vandepoele K."/>
            <person name="Reski R."/>
            <person name="Cuming A.C."/>
            <person name="Tuskan G.A."/>
            <person name="Maumus F."/>
            <person name="Salse J."/>
            <person name="Schmutz J."/>
            <person name="Rensing S.A."/>
        </authorList>
    </citation>
    <scope>NUCLEOTIDE SEQUENCE [LARGE SCALE GENOMIC DNA]</scope>
    <source>
        <strain evidence="3 4">cv. Gransden 2004</strain>
    </source>
</reference>
<gene>
    <name evidence="2" type="ORF">PHYPA_021532</name>
</gene>
<dbReference type="InParanoid" id="A0A2K1J2C7"/>
<keyword evidence="1" id="KW-0472">Membrane</keyword>
<dbReference type="EnsemblPlants" id="Pp3c17_1290V3.2">
    <property type="protein sequence ID" value="Pp3c17_1290V3.2"/>
    <property type="gene ID" value="Pp3c17_1290"/>
</dbReference>
<dbReference type="Gramene" id="Pp3c17_1290V3.1">
    <property type="protein sequence ID" value="Pp3c17_1290V3.1"/>
    <property type="gene ID" value="Pp3c17_1290"/>
</dbReference>
<accession>A0A2K1J2C7</accession>
<dbReference type="EMBL" id="ABEU02000017">
    <property type="protein sequence ID" value="PNR35682.1"/>
    <property type="molecule type" value="Genomic_DNA"/>
</dbReference>
<dbReference type="AlphaFoldDB" id="A0A2K1J2C7"/>
<dbReference type="FunCoup" id="A0A2K1J2C7">
    <property type="interactions" value="790"/>
</dbReference>
<evidence type="ECO:0000313" key="3">
    <source>
        <dbReference type="EnsemblPlants" id="Pp3c17_1290V3.1"/>
    </source>
</evidence>
<evidence type="ECO:0000313" key="2">
    <source>
        <dbReference type="EMBL" id="PNR35682.1"/>
    </source>
</evidence>
<dbReference type="PANTHER" id="PTHR36074:SF1">
    <property type="entry name" value="ISOPENTENYL-DIPHOSPHATE DELTA-ISOMERASE"/>
    <property type="match status" value="1"/>
</dbReference>
<reference evidence="2 4" key="1">
    <citation type="journal article" date="2008" name="Science">
        <title>The Physcomitrella genome reveals evolutionary insights into the conquest of land by plants.</title>
        <authorList>
            <person name="Rensing S."/>
            <person name="Lang D."/>
            <person name="Zimmer A."/>
            <person name="Terry A."/>
            <person name="Salamov A."/>
            <person name="Shapiro H."/>
            <person name="Nishiyama T."/>
            <person name="Perroud P.-F."/>
            <person name="Lindquist E."/>
            <person name="Kamisugi Y."/>
            <person name="Tanahashi T."/>
            <person name="Sakakibara K."/>
            <person name="Fujita T."/>
            <person name="Oishi K."/>
            <person name="Shin-I T."/>
            <person name="Kuroki Y."/>
            <person name="Toyoda A."/>
            <person name="Suzuki Y."/>
            <person name="Hashimoto A."/>
            <person name="Yamaguchi K."/>
            <person name="Sugano A."/>
            <person name="Kohara Y."/>
            <person name="Fujiyama A."/>
            <person name="Anterola A."/>
            <person name="Aoki S."/>
            <person name="Ashton N."/>
            <person name="Barbazuk W.B."/>
            <person name="Barker E."/>
            <person name="Bennetzen J."/>
            <person name="Bezanilla M."/>
            <person name="Blankenship R."/>
            <person name="Cho S.H."/>
            <person name="Dutcher S."/>
            <person name="Estelle M."/>
            <person name="Fawcett J.A."/>
            <person name="Gundlach H."/>
            <person name="Hanada K."/>
            <person name="Heyl A."/>
            <person name="Hicks K.A."/>
            <person name="Hugh J."/>
            <person name="Lohr M."/>
            <person name="Mayer K."/>
            <person name="Melkozernov A."/>
            <person name="Murata T."/>
            <person name="Nelson D."/>
            <person name="Pils B."/>
            <person name="Prigge M."/>
            <person name="Reiss B."/>
            <person name="Renner T."/>
            <person name="Rombauts S."/>
            <person name="Rushton P."/>
            <person name="Sanderfoot A."/>
            <person name="Schween G."/>
            <person name="Shiu S.-H."/>
            <person name="Stueber K."/>
            <person name="Theodoulou F.L."/>
            <person name="Tu H."/>
            <person name="Van de Peer Y."/>
            <person name="Verrier P.J."/>
            <person name="Waters E."/>
            <person name="Wood A."/>
            <person name="Yang L."/>
            <person name="Cove D."/>
            <person name="Cuming A."/>
            <person name="Hasebe M."/>
            <person name="Lucas S."/>
            <person name="Mishler D.B."/>
            <person name="Reski R."/>
            <person name="Grigoriev I."/>
            <person name="Quatrano R.S."/>
            <person name="Boore J.L."/>
        </authorList>
    </citation>
    <scope>NUCLEOTIDE SEQUENCE [LARGE SCALE GENOMIC DNA]</scope>
    <source>
        <strain evidence="3 4">cv. Gransden 2004</strain>
    </source>
</reference>
<dbReference type="OMA" id="KHYNIEP"/>
<keyword evidence="4" id="KW-1185">Reference proteome</keyword>
<organism evidence="2">
    <name type="scientific">Physcomitrium patens</name>
    <name type="common">Spreading-leaved earth moss</name>
    <name type="synonym">Physcomitrella patens</name>
    <dbReference type="NCBI Taxonomy" id="3218"/>
    <lineage>
        <taxon>Eukaryota</taxon>
        <taxon>Viridiplantae</taxon>
        <taxon>Streptophyta</taxon>
        <taxon>Embryophyta</taxon>
        <taxon>Bryophyta</taxon>
        <taxon>Bryophytina</taxon>
        <taxon>Bryopsida</taxon>
        <taxon>Funariidae</taxon>
        <taxon>Funariales</taxon>
        <taxon>Funariaceae</taxon>
        <taxon>Physcomitrium</taxon>
    </lineage>
</organism>
<dbReference type="STRING" id="3218.A0A2K1J2C7"/>
<name>A0A2K1J2C7_PHYPA</name>
<feature type="transmembrane region" description="Helical" evidence="1">
    <location>
        <begin position="52"/>
        <end position="71"/>
    </location>
</feature>
<dbReference type="Proteomes" id="UP000006727">
    <property type="component" value="Chromosome 17"/>
</dbReference>
<feature type="transmembrane region" description="Helical" evidence="1">
    <location>
        <begin position="12"/>
        <end position="32"/>
    </location>
</feature>
<evidence type="ECO:0000256" key="1">
    <source>
        <dbReference type="SAM" id="Phobius"/>
    </source>
</evidence>
<reference evidence="3" key="3">
    <citation type="submission" date="2020-12" db="UniProtKB">
        <authorList>
            <consortium name="EnsemblPlants"/>
        </authorList>
    </citation>
    <scope>IDENTIFICATION</scope>
</reference>
<dbReference type="Gramene" id="Pp3c17_1290V3.2">
    <property type="protein sequence ID" value="Pp3c17_1290V3.2"/>
    <property type="gene ID" value="Pp3c17_1290"/>
</dbReference>
<dbReference type="EnsemblPlants" id="Pp3c17_1290V3.1">
    <property type="protein sequence ID" value="Pp3c17_1290V3.1"/>
    <property type="gene ID" value="Pp3c17_1290"/>
</dbReference>
<sequence length="357" mass="38606">MFDVGFYSSHAGLAATAIAASAMAGLGLALAFDLPVIASKGTLHSFSTLNALTAAASASSAVSFLGASLLAHFDARDWTGRAAYCDATTANADSWEDSICVPIRKYSEEKTYNIELKPLFSACRPRALGATTIRAFLVNYLPLLEAYLQPEDDEFEEDIDRPARPPMDPVLPLKRSVAHILREVSVITTRRLLERIAVHYVSDRTAWKLLKDIPKSAIRKAGRDLSPVEMFTAVSRTTFRAHALGVLANWMVQLIIDSYRTIRLSFILRSKEGKPVGIEVIELKRLGRRTLGNTLKGSASLVLASAGAGLGTILIRPSTGTWIGCAAGDFAGPFLVGLWLDTWIVHGSFTPGSNKGQ</sequence>
<keyword evidence="1" id="KW-0812">Transmembrane</keyword>
<evidence type="ECO:0000313" key="4">
    <source>
        <dbReference type="Proteomes" id="UP000006727"/>
    </source>
</evidence>